<dbReference type="GO" id="GO:0005524">
    <property type="term" value="F:ATP binding"/>
    <property type="evidence" value="ECO:0007669"/>
    <property type="project" value="UniProtKB-KW"/>
</dbReference>
<keyword evidence="3" id="KW-0808">Transferase</keyword>
<dbReference type="GO" id="GO:0004674">
    <property type="term" value="F:protein serine/threonine kinase activity"/>
    <property type="evidence" value="ECO:0007669"/>
    <property type="project" value="UniProtKB-KW"/>
</dbReference>
<dbReference type="EC" id="2.7.11.1" evidence="1"/>
<dbReference type="SUPFAM" id="SSF56112">
    <property type="entry name" value="Protein kinase-like (PK-like)"/>
    <property type="match status" value="1"/>
</dbReference>
<reference evidence="9 10" key="1">
    <citation type="journal article" date="2023" name="Hortic Res">
        <title>Pangenome of water caltrop reveals structural variations and asymmetric subgenome divergence after allopolyploidization.</title>
        <authorList>
            <person name="Zhang X."/>
            <person name="Chen Y."/>
            <person name="Wang L."/>
            <person name="Yuan Y."/>
            <person name="Fang M."/>
            <person name="Shi L."/>
            <person name="Lu R."/>
            <person name="Comes H.P."/>
            <person name="Ma Y."/>
            <person name="Chen Y."/>
            <person name="Huang G."/>
            <person name="Zhou Y."/>
            <person name="Zheng Z."/>
            <person name="Qiu Y."/>
        </authorList>
    </citation>
    <scope>NUCLEOTIDE SEQUENCE [LARGE SCALE GENOMIC DNA]</scope>
    <source>
        <strain evidence="9">F231</strain>
    </source>
</reference>
<dbReference type="PROSITE" id="PS00108">
    <property type="entry name" value="PROTEIN_KINASE_ST"/>
    <property type="match status" value="1"/>
</dbReference>
<evidence type="ECO:0000256" key="2">
    <source>
        <dbReference type="ARBA" id="ARBA00022527"/>
    </source>
</evidence>
<comment type="caution">
    <text evidence="9">The sequence shown here is derived from an EMBL/GenBank/DDBJ whole genome shotgun (WGS) entry which is preliminary data.</text>
</comment>
<keyword evidence="4" id="KW-0547">Nucleotide-binding</keyword>
<organism evidence="9 10">
    <name type="scientific">Trapa natans</name>
    <name type="common">Water chestnut</name>
    <dbReference type="NCBI Taxonomy" id="22666"/>
    <lineage>
        <taxon>Eukaryota</taxon>
        <taxon>Viridiplantae</taxon>
        <taxon>Streptophyta</taxon>
        <taxon>Embryophyta</taxon>
        <taxon>Tracheophyta</taxon>
        <taxon>Spermatophyta</taxon>
        <taxon>Magnoliopsida</taxon>
        <taxon>eudicotyledons</taxon>
        <taxon>Gunneridae</taxon>
        <taxon>Pentapetalae</taxon>
        <taxon>rosids</taxon>
        <taxon>malvids</taxon>
        <taxon>Myrtales</taxon>
        <taxon>Lythraceae</taxon>
        <taxon>Trapa</taxon>
    </lineage>
</organism>
<feature type="domain" description="Protein kinase" evidence="8">
    <location>
        <begin position="415"/>
        <end position="883"/>
    </location>
</feature>
<evidence type="ECO:0000256" key="5">
    <source>
        <dbReference type="ARBA" id="ARBA00022777"/>
    </source>
</evidence>
<evidence type="ECO:0000256" key="3">
    <source>
        <dbReference type="ARBA" id="ARBA00022679"/>
    </source>
</evidence>
<dbReference type="InterPro" id="IPR008271">
    <property type="entry name" value="Ser/Thr_kinase_AS"/>
</dbReference>
<keyword evidence="2" id="KW-0723">Serine/threonine-protein kinase</keyword>
<dbReference type="GO" id="GO:0005634">
    <property type="term" value="C:nucleus"/>
    <property type="evidence" value="ECO:0007669"/>
    <property type="project" value="TreeGrafter"/>
</dbReference>
<dbReference type="AlphaFoldDB" id="A0AAN7R8E6"/>
<dbReference type="Gene3D" id="1.10.510.10">
    <property type="entry name" value="Transferase(Phosphotransferase) domain 1"/>
    <property type="match status" value="2"/>
</dbReference>
<dbReference type="InterPro" id="IPR000719">
    <property type="entry name" value="Prot_kinase_dom"/>
</dbReference>
<dbReference type="PANTHER" id="PTHR44167">
    <property type="entry name" value="OVARIAN-SPECIFIC SERINE/THREONINE-PROTEIN KINASE LOK-RELATED"/>
    <property type="match status" value="1"/>
</dbReference>
<evidence type="ECO:0000256" key="1">
    <source>
        <dbReference type="ARBA" id="ARBA00012513"/>
    </source>
</evidence>
<keyword evidence="6" id="KW-0067">ATP-binding</keyword>
<evidence type="ECO:0000313" key="10">
    <source>
        <dbReference type="Proteomes" id="UP001346149"/>
    </source>
</evidence>
<feature type="compositionally biased region" description="Low complexity" evidence="7">
    <location>
        <begin position="650"/>
        <end position="661"/>
    </location>
</feature>
<dbReference type="PANTHER" id="PTHR44167:SF23">
    <property type="entry name" value="CDC7 KINASE, ISOFORM A-RELATED"/>
    <property type="match status" value="1"/>
</dbReference>
<dbReference type="FunFam" id="1.10.510.10:FF:001893">
    <property type="entry name" value="Probable serine/threonine-protein kinase DDB_G0291918"/>
    <property type="match status" value="1"/>
</dbReference>
<dbReference type="Pfam" id="PF00069">
    <property type="entry name" value="Pkinase"/>
    <property type="match status" value="2"/>
</dbReference>
<proteinExistence type="predicted"/>
<accession>A0AAN7R8E6</accession>
<evidence type="ECO:0000256" key="7">
    <source>
        <dbReference type="SAM" id="MobiDB-lite"/>
    </source>
</evidence>
<dbReference type="FunFam" id="1.10.510.10:FF:001725">
    <property type="entry name" value="Kinase like protein"/>
    <property type="match status" value="1"/>
</dbReference>
<sequence>MFRRINYWSQLTPPTLAEPEALAVTDRSQKAWHLFSILLSLGRPAHSFELASICTLFHARPEIIRLLCEIPSSPICLRSDFFVTPSLTSLVDFFHLMSNSNCFDPPRQLKIEKSYYRKRKRNSEKHELLPLAKRRIDLSPGEVGVGCCSPAGFLDPREKLTSELGNLQDEQGRIAVHRTCKIEEIFDQELSTKMVHQPPDPAPNVSPQMMMNIVLSIEESKVEIDVLGKESPQPSTAVIKNGNASINDIVCCDGNFVLETNEDGRAAEAMKEHMVTGQVSSLREFEFEAKHECESKKDVVRCENVVLPIESLDKFPELECSTLQKPLEKQSFHGGASCGSNISFRKKDLNKSLENKRVGSVHQEKEKLRRIGQSGNAHQKLKQVDCAMLSKERKGNSPAPKDQVKEKVLPEFECYIVEEEEGSGGYGTVYRARRKKDGRTVAIKYPHANAHKHHSTNELRMLERFGGKNFIIKCEGSFKSGSADCFVLEHVEHDRPEVLKKEINVLQLQWYGYCLFRALASLHKQGVVHRDVKPGNFLFSRKANNGYLIDFNLAMDLYQKHVAKSKLKARLSENLNPPPRASNNSVLRGKMKLQGVKTLDAKRKDEIKILKSPLERKNLNRKVMNRGNNCNDLGSWNTVSRQGAEGSGVTSARDATSTRTASAERMREPLPQQGRKELINLAQKLQMTREISSVPAPKRKRVAAPPGRIDERLLNITPMPINLNSVSVNGAGLRPNEGDCNKEGPCVGTKGFRAPEVLFRSSHQGPKLDMWSAGVTLLYLVTGKTPFLGDPEQNIRDIAKIRGSEDLWEVAKLHNREISFPADLYDAKYLTTMTLQEWCQRNTRRPDFLKEVPILFFDLLDKCLTVNPRQRISSDEALKHEFFAPCLEELKK</sequence>
<keyword evidence="10" id="KW-1185">Reference proteome</keyword>
<evidence type="ECO:0000256" key="6">
    <source>
        <dbReference type="ARBA" id="ARBA00022840"/>
    </source>
</evidence>
<dbReference type="Proteomes" id="UP001346149">
    <property type="component" value="Unassembled WGS sequence"/>
</dbReference>
<feature type="region of interest" description="Disordered" evidence="7">
    <location>
        <begin position="639"/>
        <end position="667"/>
    </location>
</feature>
<dbReference type="GO" id="GO:0044773">
    <property type="term" value="P:mitotic DNA damage checkpoint signaling"/>
    <property type="evidence" value="ECO:0007669"/>
    <property type="project" value="TreeGrafter"/>
</dbReference>
<dbReference type="EMBL" id="JAXQNO010000006">
    <property type="protein sequence ID" value="KAK4795859.1"/>
    <property type="molecule type" value="Genomic_DNA"/>
</dbReference>
<evidence type="ECO:0000313" key="9">
    <source>
        <dbReference type="EMBL" id="KAK4795859.1"/>
    </source>
</evidence>
<name>A0AAN7R8E6_TRANT</name>
<keyword evidence="5" id="KW-0418">Kinase</keyword>
<dbReference type="SMART" id="SM00220">
    <property type="entry name" value="S_TKc"/>
    <property type="match status" value="1"/>
</dbReference>
<dbReference type="PROSITE" id="PS50011">
    <property type="entry name" value="PROTEIN_KINASE_DOM"/>
    <property type="match status" value="1"/>
</dbReference>
<protein>
    <recommendedName>
        <fullName evidence="1">non-specific serine/threonine protein kinase</fullName>
        <ecNumber evidence="1">2.7.11.1</ecNumber>
    </recommendedName>
</protein>
<evidence type="ECO:0000259" key="8">
    <source>
        <dbReference type="PROSITE" id="PS50011"/>
    </source>
</evidence>
<dbReference type="InterPro" id="IPR011009">
    <property type="entry name" value="Kinase-like_dom_sf"/>
</dbReference>
<evidence type="ECO:0000256" key="4">
    <source>
        <dbReference type="ARBA" id="ARBA00022741"/>
    </source>
</evidence>
<gene>
    <name evidence="9" type="ORF">SAY86_028185</name>
</gene>